<evidence type="ECO:0000313" key="2">
    <source>
        <dbReference type="Proteomes" id="UP000824120"/>
    </source>
</evidence>
<dbReference type="Proteomes" id="UP000824120">
    <property type="component" value="Chromosome 11"/>
</dbReference>
<keyword evidence="2" id="KW-1185">Reference proteome</keyword>
<evidence type="ECO:0000313" key="1">
    <source>
        <dbReference type="EMBL" id="KAG5577022.1"/>
    </source>
</evidence>
<dbReference type="AlphaFoldDB" id="A0A9J5WQ36"/>
<accession>A0A9J5WQ36</accession>
<dbReference type="OrthoDB" id="1262574at2759"/>
<name>A0A9J5WQ36_SOLCO</name>
<organism evidence="1 2">
    <name type="scientific">Solanum commersonii</name>
    <name type="common">Commerson's wild potato</name>
    <name type="synonym">Commerson's nightshade</name>
    <dbReference type="NCBI Taxonomy" id="4109"/>
    <lineage>
        <taxon>Eukaryota</taxon>
        <taxon>Viridiplantae</taxon>
        <taxon>Streptophyta</taxon>
        <taxon>Embryophyta</taxon>
        <taxon>Tracheophyta</taxon>
        <taxon>Spermatophyta</taxon>
        <taxon>Magnoliopsida</taxon>
        <taxon>eudicotyledons</taxon>
        <taxon>Gunneridae</taxon>
        <taxon>Pentapetalae</taxon>
        <taxon>asterids</taxon>
        <taxon>lamiids</taxon>
        <taxon>Solanales</taxon>
        <taxon>Solanaceae</taxon>
        <taxon>Solanoideae</taxon>
        <taxon>Solaneae</taxon>
        <taxon>Solanum</taxon>
    </lineage>
</organism>
<reference evidence="1 2" key="1">
    <citation type="submission" date="2020-09" db="EMBL/GenBank/DDBJ databases">
        <title>De no assembly of potato wild relative species, Solanum commersonii.</title>
        <authorList>
            <person name="Cho K."/>
        </authorList>
    </citation>
    <scope>NUCLEOTIDE SEQUENCE [LARGE SCALE GENOMIC DNA]</scope>
    <source>
        <strain evidence="1">LZ3.2</strain>
        <tissue evidence="1">Leaf</tissue>
    </source>
</reference>
<comment type="caution">
    <text evidence="1">The sequence shown here is derived from an EMBL/GenBank/DDBJ whole genome shotgun (WGS) entry which is preliminary data.</text>
</comment>
<gene>
    <name evidence="1" type="ORF">H5410_057156</name>
</gene>
<sequence length="125" mass="14065">MTDIRLDLLDITEFTWCASNFIGEFLILVGAFQRNGLVAILAALEMMLDTACSFWLHNRAVSGNLKPNLLHKFSDPNGREVSIFIPFLVGRVTGWVACRVRLIERKDRGQLCMVLLDPVSEGQLN</sequence>
<dbReference type="EMBL" id="JACXVP010000011">
    <property type="protein sequence ID" value="KAG5577022.1"/>
    <property type="molecule type" value="Genomic_DNA"/>
</dbReference>
<proteinExistence type="predicted"/>
<protein>
    <submittedName>
        <fullName evidence="1">Uncharacterized protein</fullName>
    </submittedName>
</protein>